<reference evidence="1 2" key="1">
    <citation type="submission" date="2016-04" db="EMBL/GenBank/DDBJ databases">
        <title>Genome analyses suggest a sexual origin of heterokaryosis in a supposedly ancient asexual fungus.</title>
        <authorList>
            <person name="Ropars J."/>
            <person name="Sedzielewska K."/>
            <person name="Noel J."/>
            <person name="Charron P."/>
            <person name="Farinelli L."/>
            <person name="Marton T."/>
            <person name="Kruger M."/>
            <person name="Pelin A."/>
            <person name="Brachmann A."/>
            <person name="Corradi N."/>
        </authorList>
    </citation>
    <scope>NUCLEOTIDE SEQUENCE [LARGE SCALE GENOMIC DNA]</scope>
    <source>
        <strain evidence="1 2">A5</strain>
    </source>
</reference>
<organism evidence="1 2">
    <name type="scientific">Rhizophagus irregularis</name>
    <dbReference type="NCBI Taxonomy" id="588596"/>
    <lineage>
        <taxon>Eukaryota</taxon>
        <taxon>Fungi</taxon>
        <taxon>Fungi incertae sedis</taxon>
        <taxon>Mucoromycota</taxon>
        <taxon>Glomeromycotina</taxon>
        <taxon>Glomeromycetes</taxon>
        <taxon>Glomerales</taxon>
        <taxon>Glomeraceae</taxon>
        <taxon>Rhizophagus</taxon>
    </lineage>
</organism>
<accession>A0A2N0PFD3</accession>
<sequence length="59" mass="6629">VRHDIGGRDTTQLCVFSSKIVNSGKVTWCKNTKIKMITFIRKVKESFCTGISLCDFVST</sequence>
<dbReference type="EMBL" id="LLXJ01000868">
    <property type="protein sequence ID" value="PKC05525.1"/>
    <property type="molecule type" value="Genomic_DNA"/>
</dbReference>
<protein>
    <submittedName>
        <fullName evidence="1">Uncharacterized protein</fullName>
    </submittedName>
</protein>
<proteinExistence type="predicted"/>
<evidence type="ECO:0000313" key="2">
    <source>
        <dbReference type="Proteomes" id="UP000232722"/>
    </source>
</evidence>
<name>A0A2N0PFD3_9GLOM</name>
<dbReference type="VEuPathDB" id="FungiDB:RhiirA1_429683"/>
<comment type="caution">
    <text evidence="1">The sequence shown here is derived from an EMBL/GenBank/DDBJ whole genome shotgun (WGS) entry which is preliminary data.</text>
</comment>
<feature type="non-terminal residue" evidence="1">
    <location>
        <position position="1"/>
    </location>
</feature>
<evidence type="ECO:0000313" key="1">
    <source>
        <dbReference type="EMBL" id="PKC05525.1"/>
    </source>
</evidence>
<gene>
    <name evidence="1" type="ORF">RhiirA5_361228</name>
</gene>
<dbReference type="AlphaFoldDB" id="A0A2N0PFD3"/>
<dbReference type="Proteomes" id="UP000232722">
    <property type="component" value="Unassembled WGS sequence"/>
</dbReference>
<reference evidence="1 2" key="2">
    <citation type="submission" date="2017-09" db="EMBL/GenBank/DDBJ databases">
        <title>Extensive intraspecific genome diversity in a model arbuscular mycorrhizal fungus.</title>
        <authorList>
            <person name="Chen E.C."/>
            <person name="Morin E."/>
            <person name="Beaudet D."/>
            <person name="Noel J."/>
            <person name="Ndikumana S."/>
            <person name="Charron P."/>
            <person name="St-Onge C."/>
            <person name="Giorgi J."/>
            <person name="Grigoriev I.V."/>
            <person name="Roux C."/>
            <person name="Martin F.M."/>
            <person name="Corradi N."/>
        </authorList>
    </citation>
    <scope>NUCLEOTIDE SEQUENCE [LARGE SCALE GENOMIC DNA]</scope>
    <source>
        <strain evidence="1 2">A5</strain>
    </source>
</reference>